<feature type="region of interest" description="Disordered" evidence="11">
    <location>
        <begin position="246"/>
        <end position="353"/>
    </location>
</feature>
<evidence type="ECO:0000256" key="11">
    <source>
        <dbReference type="SAM" id="MobiDB-lite"/>
    </source>
</evidence>
<evidence type="ECO:0000256" key="6">
    <source>
        <dbReference type="ARBA" id="ARBA00023034"/>
    </source>
</evidence>
<dbReference type="AlphaFoldDB" id="A0AAD3DVR2"/>
<dbReference type="GO" id="GO:0016485">
    <property type="term" value="P:protein processing"/>
    <property type="evidence" value="ECO:0007669"/>
    <property type="project" value="InterPro"/>
</dbReference>
<feature type="compositionally biased region" description="Gly residues" evidence="11">
    <location>
        <begin position="288"/>
        <end position="301"/>
    </location>
</feature>
<keyword evidence="2 10" id="KW-0812">Transmembrane</keyword>
<keyword evidence="3 10" id="KW-0256">Endoplasmic reticulum</keyword>
<dbReference type="GO" id="GO:0070765">
    <property type="term" value="C:gamma-secretase complex"/>
    <property type="evidence" value="ECO:0007669"/>
    <property type="project" value="TreeGrafter"/>
</dbReference>
<dbReference type="Proteomes" id="UP001054857">
    <property type="component" value="Unassembled WGS sequence"/>
</dbReference>
<dbReference type="GO" id="GO:0006509">
    <property type="term" value="P:membrane protein ectodomain proteolysis"/>
    <property type="evidence" value="ECO:0007669"/>
    <property type="project" value="TreeGrafter"/>
</dbReference>
<feature type="compositionally biased region" description="Gly residues" evidence="11">
    <location>
        <begin position="449"/>
        <end position="459"/>
    </location>
</feature>
<feature type="compositionally biased region" description="Basic and acidic residues" evidence="11">
    <location>
        <begin position="598"/>
        <end position="607"/>
    </location>
</feature>
<evidence type="ECO:0000256" key="4">
    <source>
        <dbReference type="ARBA" id="ARBA00022976"/>
    </source>
</evidence>
<keyword evidence="10" id="KW-0645">Protease</keyword>
<dbReference type="GO" id="GO:0007219">
    <property type="term" value="P:Notch signaling pathway"/>
    <property type="evidence" value="ECO:0007669"/>
    <property type="project" value="UniProtKB-KW"/>
</dbReference>
<evidence type="ECO:0000256" key="1">
    <source>
        <dbReference type="ARBA" id="ARBA00008604"/>
    </source>
</evidence>
<feature type="transmembrane region" description="Helical" evidence="10">
    <location>
        <begin position="162"/>
        <end position="178"/>
    </location>
</feature>
<dbReference type="PRINTS" id="PR01072">
    <property type="entry name" value="PRESENILIN"/>
</dbReference>
<evidence type="ECO:0000256" key="3">
    <source>
        <dbReference type="ARBA" id="ARBA00022824"/>
    </source>
</evidence>
<comment type="similarity">
    <text evidence="1 10">Belongs to the peptidase A22A family.</text>
</comment>
<feature type="transmembrane region" description="Helical" evidence="10">
    <location>
        <begin position="69"/>
        <end position="91"/>
    </location>
</feature>
<evidence type="ECO:0000256" key="5">
    <source>
        <dbReference type="ARBA" id="ARBA00022989"/>
    </source>
</evidence>
<protein>
    <recommendedName>
        <fullName evidence="10">Presenilin</fullName>
        <ecNumber evidence="10">3.4.23.-</ecNumber>
    </recommendedName>
</protein>
<dbReference type="FunFam" id="1.10.472.100:FF:000002">
    <property type="entry name" value="Presenilin"/>
    <property type="match status" value="1"/>
</dbReference>
<evidence type="ECO:0000256" key="7">
    <source>
        <dbReference type="ARBA" id="ARBA00023136"/>
    </source>
</evidence>
<evidence type="ECO:0000256" key="2">
    <source>
        <dbReference type="ARBA" id="ARBA00022692"/>
    </source>
</evidence>
<feature type="compositionally biased region" description="Low complexity" evidence="11">
    <location>
        <begin position="527"/>
        <end position="548"/>
    </location>
</feature>
<dbReference type="GO" id="GO:0005798">
    <property type="term" value="C:Golgi-associated vesicle"/>
    <property type="evidence" value="ECO:0007669"/>
    <property type="project" value="UniProtKB-ARBA"/>
</dbReference>
<feature type="compositionally biased region" description="Gly residues" evidence="11">
    <location>
        <begin position="425"/>
        <end position="439"/>
    </location>
</feature>
<accession>A0AAD3DVR2</accession>
<dbReference type="Pfam" id="PF01080">
    <property type="entry name" value="Presenilin"/>
    <property type="match status" value="2"/>
</dbReference>
<dbReference type="EMBL" id="BMAR01000027">
    <property type="protein sequence ID" value="GFR48985.1"/>
    <property type="molecule type" value="Genomic_DNA"/>
</dbReference>
<sequence length="780" mass="78870">MDTQKSVLDDLGEEVTGIVAPVSLCMAVTVLLVRLLNPEGVSSANTVLIASIAYQEQSTDSPGKKLGGALLNALIFVGVVAGMTVVLFLLFKYKCYKFIFAYMGFAVFNIFFFITGALFIQVMQVIGLHIDAFSLAYGLFNFSVIGTLGLLFVPIPLLAKQVYLIWVGIIVAYIFTFIPEWTAWVLLVLMAVYDIIAVLMPGGPLKALVELAVERQQELPALIYEARPAGGRPYVRGWGRRNAADAAAAAGGEQQQPPAAGASGAPGSVSRPVAEAASAPVSHEMRRNGGGAGGAGGGGEMGSSRQVSVSAAAAAAGGGSGGGAGGSGGGAGGAAQQQQQQRAGGAAGAGGWSPAAPMAVPLEETPVEVLGSFSDSAYIPQQLRLLHQQPHNRRFSMMSMASAVTVGSAIPGGVSRGPQPIGEGLEAGSGGSSSGGGAGEWLPLPAGVQNGGGGGGGLLQRGRQQQQSLLGGLLSYGGGGAAAVSGRSSPQSHSSQEPLLGGAGARGPAAGAMLEQEMVAPREHAAAAKGGRASASTGAGAGAVAEGAVEQRYPEPRLAAPGPGPGQAQGQGQGRPPVSPTMGVRAVAPAFDAERLAEAVGRRRTQDSEGELNSAPSHSHPQQQPQPQQHPQQPQQFVGSAALVPTALPAHPPAQPHPVVVGASSGGGGGNAGGRDGGEGGGGEGQQEVDLPDAIKLGLGDFIFYSMLVGRAAMYDFMTVFSAYVAIIAGLGLTLLCLAVFQKALPALPFSIALGVAFYFLTRLTLEPFLVPLSANLAFF</sequence>
<dbReference type="PANTHER" id="PTHR10202">
    <property type="entry name" value="PRESENILIN"/>
    <property type="match status" value="1"/>
</dbReference>
<evidence type="ECO:0000256" key="9">
    <source>
        <dbReference type="ARBA" id="ARBA00062638"/>
    </source>
</evidence>
<comment type="function">
    <text evidence="8 10">Probable subunit of the gamma-secretase complex, an endoprotease complex that catalyzes the intramembrane cleavage of integral membrane proteins such as Notch receptors.</text>
</comment>
<feature type="compositionally biased region" description="Low complexity" evidence="11">
    <location>
        <begin position="334"/>
        <end position="344"/>
    </location>
</feature>
<keyword evidence="6 10" id="KW-0333">Golgi apparatus</keyword>
<dbReference type="PANTHER" id="PTHR10202:SF13">
    <property type="entry name" value="PRESENILIN HOMOLOG"/>
    <property type="match status" value="1"/>
</dbReference>
<comment type="subcellular location">
    <subcellularLocation>
        <location evidence="10">Endoplasmic reticulum membrane</location>
        <topology evidence="10">Multi-pass membrane protein</topology>
    </subcellularLocation>
    <subcellularLocation>
        <location evidence="10">Golgi apparatus membrane</location>
        <topology evidence="10">Multi-pass membrane protein</topology>
    </subcellularLocation>
</comment>
<evidence type="ECO:0000256" key="10">
    <source>
        <dbReference type="RuleBase" id="RU361148"/>
    </source>
</evidence>
<feature type="compositionally biased region" description="Gly residues" evidence="11">
    <location>
        <begin position="664"/>
        <end position="685"/>
    </location>
</feature>
<dbReference type="InterPro" id="IPR001108">
    <property type="entry name" value="Peptidase_A22A"/>
</dbReference>
<comment type="subunit">
    <text evidence="9">Homodimer. Probable component of the gamma-secretase complex, a complex composed of a presenilin homodimer, nicastrin, APH1 and PEN2.</text>
</comment>
<evidence type="ECO:0000313" key="12">
    <source>
        <dbReference type="EMBL" id="GFR48985.1"/>
    </source>
</evidence>
<organism evidence="12 13">
    <name type="scientific">Astrephomene gubernaculifera</name>
    <dbReference type="NCBI Taxonomy" id="47775"/>
    <lineage>
        <taxon>Eukaryota</taxon>
        <taxon>Viridiplantae</taxon>
        <taxon>Chlorophyta</taxon>
        <taxon>core chlorophytes</taxon>
        <taxon>Chlorophyceae</taxon>
        <taxon>CS clade</taxon>
        <taxon>Chlamydomonadales</taxon>
        <taxon>Astrephomenaceae</taxon>
        <taxon>Astrephomene</taxon>
    </lineage>
</organism>
<dbReference type="SMART" id="SM00730">
    <property type="entry name" value="PSN"/>
    <property type="match status" value="1"/>
</dbReference>
<reference evidence="12 13" key="1">
    <citation type="journal article" date="2021" name="Sci. Rep.">
        <title>Genome sequencing of the multicellular alga Astrephomene provides insights into convergent evolution of germ-soma differentiation.</title>
        <authorList>
            <person name="Yamashita S."/>
            <person name="Yamamoto K."/>
            <person name="Matsuzaki R."/>
            <person name="Suzuki S."/>
            <person name="Yamaguchi H."/>
            <person name="Hirooka S."/>
            <person name="Minakuchi Y."/>
            <person name="Miyagishima S."/>
            <person name="Kawachi M."/>
            <person name="Toyoda A."/>
            <person name="Nozaki H."/>
        </authorList>
    </citation>
    <scope>NUCLEOTIDE SEQUENCE [LARGE SCALE GENOMIC DNA]</scope>
    <source>
        <strain evidence="12 13">NIES-4017</strain>
    </source>
</reference>
<feature type="region of interest" description="Disordered" evidence="11">
    <location>
        <begin position="522"/>
        <end position="582"/>
    </location>
</feature>
<feature type="compositionally biased region" description="Low complexity" evidence="11">
    <location>
        <begin position="482"/>
        <end position="495"/>
    </location>
</feature>
<feature type="transmembrane region" description="Helical" evidence="10">
    <location>
        <begin position="98"/>
        <end position="120"/>
    </location>
</feature>
<feature type="compositionally biased region" description="Low complexity" evidence="11">
    <location>
        <begin position="246"/>
        <end position="267"/>
    </location>
</feature>
<dbReference type="GO" id="GO:0000139">
    <property type="term" value="C:Golgi membrane"/>
    <property type="evidence" value="ECO:0007669"/>
    <property type="project" value="UniProtKB-SubCell"/>
</dbReference>
<dbReference type="InterPro" id="IPR042524">
    <property type="entry name" value="Presenilin_C"/>
</dbReference>
<evidence type="ECO:0000256" key="8">
    <source>
        <dbReference type="ARBA" id="ARBA00059584"/>
    </source>
</evidence>
<feature type="compositionally biased region" description="Low complexity" evidence="11">
    <location>
        <begin position="302"/>
        <end position="315"/>
    </location>
</feature>
<feature type="transmembrane region" description="Helical" evidence="10">
    <location>
        <begin position="132"/>
        <end position="155"/>
    </location>
</feature>
<gene>
    <name evidence="12" type="ORF">Agub_g11004</name>
</gene>
<feature type="region of interest" description="Disordered" evidence="11">
    <location>
        <begin position="598"/>
        <end position="635"/>
    </location>
</feature>
<proteinExistence type="inferred from homology"/>
<comment type="domain">
    <text evidence="10">The PAL motif is required for normal active site conformation.</text>
</comment>
<comment type="caution">
    <text evidence="12">The sequence shown here is derived from an EMBL/GenBank/DDBJ whole genome shotgun (WGS) entry which is preliminary data.</text>
</comment>
<dbReference type="GO" id="GO:0005789">
    <property type="term" value="C:endoplasmic reticulum membrane"/>
    <property type="evidence" value="ECO:0007669"/>
    <property type="project" value="UniProtKB-SubCell"/>
</dbReference>
<keyword evidence="5 10" id="KW-1133">Transmembrane helix</keyword>
<feature type="transmembrane region" description="Helical" evidence="10">
    <location>
        <begin position="747"/>
        <end position="766"/>
    </location>
</feature>
<keyword evidence="13" id="KW-1185">Reference proteome</keyword>
<dbReference type="Gene3D" id="1.10.472.100">
    <property type="entry name" value="Presenilin"/>
    <property type="match status" value="1"/>
</dbReference>
<feature type="region of interest" description="Disordered" evidence="11">
    <location>
        <begin position="647"/>
        <end position="688"/>
    </location>
</feature>
<evidence type="ECO:0000313" key="13">
    <source>
        <dbReference type="Proteomes" id="UP001054857"/>
    </source>
</evidence>
<dbReference type="InterPro" id="IPR006639">
    <property type="entry name" value="Preselin/SPP"/>
</dbReference>
<feature type="transmembrane region" description="Helical" evidence="10">
    <location>
        <begin position="717"/>
        <end position="741"/>
    </location>
</feature>
<name>A0AAD3DVR2_9CHLO</name>
<keyword evidence="7 10" id="KW-0472">Membrane</keyword>
<dbReference type="EC" id="3.4.23.-" evidence="10"/>
<feature type="region of interest" description="Disordered" evidence="11">
    <location>
        <begin position="480"/>
        <end position="508"/>
    </location>
</feature>
<keyword evidence="10" id="KW-0378">Hydrolase</keyword>
<feature type="region of interest" description="Disordered" evidence="11">
    <location>
        <begin position="411"/>
        <end position="460"/>
    </location>
</feature>
<feature type="compositionally biased region" description="Low complexity" evidence="11">
    <location>
        <begin position="616"/>
        <end position="635"/>
    </location>
</feature>
<keyword evidence="4 10" id="KW-0914">Notch signaling pathway</keyword>
<feature type="compositionally biased region" description="Gly residues" evidence="11">
    <location>
        <begin position="316"/>
        <end position="333"/>
    </location>
</feature>
<dbReference type="GO" id="GO:0042500">
    <property type="term" value="F:aspartic endopeptidase activity, intramembrane cleaving"/>
    <property type="evidence" value="ECO:0007669"/>
    <property type="project" value="InterPro"/>
</dbReference>